<comment type="caution">
    <text evidence="1">The sequence shown here is derived from an EMBL/GenBank/DDBJ whole genome shotgun (WGS) entry which is preliminary data.</text>
</comment>
<evidence type="ECO:0000313" key="1">
    <source>
        <dbReference type="EMBL" id="MPN43334.1"/>
    </source>
</evidence>
<protein>
    <submittedName>
        <fullName evidence="1">Uncharacterized protein</fullName>
    </submittedName>
</protein>
<dbReference type="AlphaFoldDB" id="A0A645I4I8"/>
<name>A0A645I4I8_9ZZZZ</name>
<sequence length="117" mass="13024">MVVTGELLTINGKEARALSMKKITYPSRYPYLGDATKTNNNTDGNIIPHNQFEPYWISSSTFYLRANVVHGSNLTMLYHDGSARHSQPSSFAADWKSINPGFTYAYYARGPVALTAN</sequence>
<reference evidence="1" key="1">
    <citation type="submission" date="2019-08" db="EMBL/GenBank/DDBJ databases">
        <authorList>
            <person name="Kucharzyk K."/>
            <person name="Murdoch R.W."/>
            <person name="Higgins S."/>
            <person name="Loffler F."/>
        </authorList>
    </citation>
    <scope>NUCLEOTIDE SEQUENCE</scope>
</reference>
<gene>
    <name evidence="1" type="ORF">SDC9_190893</name>
</gene>
<dbReference type="EMBL" id="VSSQ01101679">
    <property type="protein sequence ID" value="MPN43334.1"/>
    <property type="molecule type" value="Genomic_DNA"/>
</dbReference>
<accession>A0A645I4I8</accession>
<proteinExistence type="predicted"/>
<organism evidence="1">
    <name type="scientific">bioreactor metagenome</name>
    <dbReference type="NCBI Taxonomy" id="1076179"/>
    <lineage>
        <taxon>unclassified sequences</taxon>
        <taxon>metagenomes</taxon>
        <taxon>ecological metagenomes</taxon>
    </lineage>
</organism>